<keyword evidence="3" id="KW-0472">Membrane</keyword>
<name>A0A183CEZ1_GLOPA</name>
<dbReference type="InterPro" id="IPR036013">
    <property type="entry name" value="Band_7/SPFH_dom_sf"/>
</dbReference>
<dbReference type="Gene3D" id="6.10.250.2090">
    <property type="match status" value="1"/>
</dbReference>
<dbReference type="GO" id="GO:0009898">
    <property type="term" value="C:cytoplasmic side of plasma membrane"/>
    <property type="evidence" value="ECO:0007669"/>
    <property type="project" value="UniProtKB-ARBA"/>
</dbReference>
<dbReference type="WBParaSite" id="GPLIN_001144600">
    <property type="protein sequence ID" value="GPLIN_001144600"/>
    <property type="gene ID" value="GPLIN_001144600"/>
</dbReference>
<dbReference type="SMART" id="SM00775">
    <property type="entry name" value="LNS2"/>
    <property type="match status" value="1"/>
</dbReference>
<evidence type="ECO:0000259" key="5">
    <source>
        <dbReference type="SMART" id="SM00775"/>
    </source>
</evidence>
<reference evidence="6" key="1">
    <citation type="submission" date="2014-05" db="EMBL/GenBank/DDBJ databases">
        <title>The genome and life-stage specific transcriptomes of Globodera pallida elucidate key aspects of plant parasitism by a cyst nematode.</title>
        <authorList>
            <person name="Cotton J.A."/>
            <person name="Lilley C.J."/>
            <person name="Jones L.M."/>
            <person name="Kikuchi T."/>
            <person name="Reid A.J."/>
            <person name="Thorpe P."/>
            <person name="Tsai I.J."/>
            <person name="Beasley H."/>
            <person name="Blok V."/>
            <person name="Cock P.J.A."/>
            <person name="Van den Akker S.E."/>
            <person name="Holroyd N."/>
            <person name="Hunt M."/>
            <person name="Mantelin S."/>
            <person name="Naghra H."/>
            <person name="Pain A."/>
            <person name="Palomares-Rius J.E."/>
            <person name="Zarowiecki M."/>
            <person name="Berriman M."/>
            <person name="Jones J.T."/>
            <person name="Urwin P.E."/>
        </authorList>
    </citation>
    <scope>NUCLEOTIDE SEQUENCE [LARGE SCALE GENOMIC DNA]</scope>
    <source>
        <strain evidence="6">Lindley</strain>
    </source>
</reference>
<evidence type="ECO:0000256" key="3">
    <source>
        <dbReference type="ARBA" id="ARBA00023136"/>
    </source>
</evidence>
<dbReference type="Gene3D" id="3.30.479.30">
    <property type="entry name" value="Band 7 domain"/>
    <property type="match status" value="1"/>
</dbReference>
<dbReference type="PROSITE" id="PS01270">
    <property type="entry name" value="BAND_7"/>
    <property type="match status" value="1"/>
</dbReference>
<dbReference type="AlphaFoldDB" id="A0A183CEZ1"/>
<evidence type="ECO:0000259" key="4">
    <source>
        <dbReference type="SMART" id="SM00244"/>
    </source>
</evidence>
<protein>
    <submittedName>
        <fullName evidence="7">LNS2 domain-containing protein</fullName>
    </submittedName>
</protein>
<dbReference type="PANTHER" id="PTHR10264">
    <property type="entry name" value="BAND 7 PROTEIN-RELATED"/>
    <property type="match status" value="1"/>
</dbReference>
<dbReference type="InterPro" id="IPR036412">
    <property type="entry name" value="HAD-like_sf"/>
</dbReference>
<evidence type="ECO:0000256" key="2">
    <source>
        <dbReference type="ARBA" id="ARBA00008164"/>
    </source>
</evidence>
<feature type="domain" description="Band 7" evidence="4">
    <location>
        <begin position="1"/>
        <end position="149"/>
    </location>
</feature>
<sequence>MVVFRLGRLLEGSLKGPGIVFLLPFIDQHTQVDLRVRSYDVPSQEMLTKDSVTVSVDAAVYFRTSDPVAAISCIMDSTLSTKQLAQTTLRNILGTRTLTEIMLEREGISKVIQKMLDEGTTPWGIKVERVELKDIRLPKGLLRALAVEAEAARGASARVVSAEGELNASGSLRNAADHLSGSAVAIHLRFLQTLARISTYRNHTYVVPIPAELLRKVLGLIKHKFNATVKKAIKHVKVRGASDFIVIKYLPDGTLSSTPLFVHFGSGIFPEKGQRRPEGLPVEMTVNGKMIDGMELRTNQNGIVDERKVNLNPLVDILGKKGRYSVRFSVEDWKGRTLSVDCFLYYWDSTTKLVVSDIDGTVTKSDLWGMILGKAWIQRDVRSLYGRIKQRGYKVLYLSARPASVGTLTRKFLRRLKMPSGPLLLSPEPLGKALKTAIKDPQRIKVSCMQRLKDLYNEPRGDRTNIGNISRRRGHVRRKVRNPFFAAFGNQPSDKLAYEMLSVQTMFMVNPRGVVTVYGSGGPSVEKGKSYRYIIDHMDNLFPRLG</sequence>
<dbReference type="Pfam" id="PF08235">
    <property type="entry name" value="LNS2"/>
    <property type="match status" value="1"/>
</dbReference>
<dbReference type="FunFam" id="3.30.479.30:FF:000004">
    <property type="entry name" value="Putative membrane protease family, stomatin"/>
    <property type="match status" value="1"/>
</dbReference>
<evidence type="ECO:0000313" key="6">
    <source>
        <dbReference type="Proteomes" id="UP000050741"/>
    </source>
</evidence>
<accession>A0A183CEZ1</accession>
<dbReference type="PANTHER" id="PTHR10264:SF116">
    <property type="entry name" value="STOMATIN-3"/>
    <property type="match status" value="1"/>
</dbReference>
<dbReference type="InterPro" id="IPR001107">
    <property type="entry name" value="Band_7"/>
</dbReference>
<dbReference type="InterPro" id="IPR013209">
    <property type="entry name" value="LNS2"/>
</dbReference>
<keyword evidence="6" id="KW-1185">Reference proteome</keyword>
<evidence type="ECO:0000313" key="7">
    <source>
        <dbReference type="WBParaSite" id="GPLIN_001144600"/>
    </source>
</evidence>
<dbReference type="Proteomes" id="UP000050741">
    <property type="component" value="Unassembled WGS sequence"/>
</dbReference>
<reference evidence="7" key="2">
    <citation type="submission" date="2016-06" db="UniProtKB">
        <authorList>
            <consortium name="WormBaseParasite"/>
        </authorList>
    </citation>
    <scope>IDENTIFICATION</scope>
</reference>
<dbReference type="Pfam" id="PF01145">
    <property type="entry name" value="Band_7"/>
    <property type="match status" value="1"/>
</dbReference>
<dbReference type="InterPro" id="IPR043202">
    <property type="entry name" value="Band-7_stomatin-like"/>
</dbReference>
<proteinExistence type="inferred from homology"/>
<dbReference type="SUPFAM" id="SSF117892">
    <property type="entry name" value="Band 7/SPFH domain"/>
    <property type="match status" value="1"/>
</dbReference>
<comment type="subcellular location">
    <subcellularLocation>
        <location evidence="1">Membrane</location>
    </subcellularLocation>
</comment>
<dbReference type="SMART" id="SM00244">
    <property type="entry name" value="PHB"/>
    <property type="match status" value="1"/>
</dbReference>
<dbReference type="PRINTS" id="PR00721">
    <property type="entry name" value="STOMATIN"/>
</dbReference>
<dbReference type="InterPro" id="IPR031315">
    <property type="entry name" value="LNS2/PITP"/>
</dbReference>
<dbReference type="SUPFAM" id="SSF56784">
    <property type="entry name" value="HAD-like"/>
    <property type="match status" value="1"/>
</dbReference>
<evidence type="ECO:0000256" key="1">
    <source>
        <dbReference type="ARBA" id="ARBA00004370"/>
    </source>
</evidence>
<organism evidence="6 7">
    <name type="scientific">Globodera pallida</name>
    <name type="common">Potato cyst nematode worm</name>
    <name type="synonym">Heterodera pallida</name>
    <dbReference type="NCBI Taxonomy" id="36090"/>
    <lineage>
        <taxon>Eukaryota</taxon>
        <taxon>Metazoa</taxon>
        <taxon>Ecdysozoa</taxon>
        <taxon>Nematoda</taxon>
        <taxon>Chromadorea</taxon>
        <taxon>Rhabditida</taxon>
        <taxon>Tylenchina</taxon>
        <taxon>Tylenchomorpha</taxon>
        <taxon>Tylenchoidea</taxon>
        <taxon>Heteroderidae</taxon>
        <taxon>Heteroderinae</taxon>
        <taxon>Globodera</taxon>
    </lineage>
</organism>
<dbReference type="InterPro" id="IPR018080">
    <property type="entry name" value="Band_7/stomatin-like_CS"/>
</dbReference>
<feature type="domain" description="LNS2/PITP" evidence="5">
    <location>
        <begin position="353"/>
        <end position="518"/>
    </location>
</feature>
<dbReference type="InterPro" id="IPR023214">
    <property type="entry name" value="HAD_sf"/>
</dbReference>
<comment type="similarity">
    <text evidence="2">Belongs to the band 7/mec-2 family.</text>
</comment>
<dbReference type="Gene3D" id="3.40.50.1000">
    <property type="entry name" value="HAD superfamily/HAD-like"/>
    <property type="match status" value="1"/>
</dbReference>
<dbReference type="InterPro" id="IPR001972">
    <property type="entry name" value="Stomatin_HflK_fam"/>
</dbReference>